<dbReference type="NCBIfam" id="TIGR02937">
    <property type="entry name" value="sigma70-ECF"/>
    <property type="match status" value="1"/>
</dbReference>
<dbReference type="PANTHER" id="PTHR43133">
    <property type="entry name" value="RNA POLYMERASE ECF-TYPE SIGMA FACTO"/>
    <property type="match status" value="1"/>
</dbReference>
<dbReference type="Gene3D" id="1.10.10.10">
    <property type="entry name" value="Winged helix-like DNA-binding domain superfamily/Winged helix DNA-binding domain"/>
    <property type="match status" value="1"/>
</dbReference>
<evidence type="ECO:0000313" key="6">
    <source>
        <dbReference type="EMBL" id="MBL1409800.1"/>
    </source>
</evidence>
<dbReference type="InterPro" id="IPR014284">
    <property type="entry name" value="RNA_pol_sigma-70_dom"/>
</dbReference>
<dbReference type="InterPro" id="IPR000792">
    <property type="entry name" value="Tscrpt_reg_LuxR_C"/>
</dbReference>
<dbReference type="NCBIfam" id="TIGR02985">
    <property type="entry name" value="Sig70_bacteroi1"/>
    <property type="match status" value="1"/>
</dbReference>
<name>A0ABS1R5M8_9SPHI</name>
<evidence type="ECO:0000256" key="3">
    <source>
        <dbReference type="ARBA" id="ARBA00023082"/>
    </source>
</evidence>
<evidence type="ECO:0000259" key="5">
    <source>
        <dbReference type="SMART" id="SM00421"/>
    </source>
</evidence>
<gene>
    <name evidence="6" type="ORF">JKG61_13645</name>
</gene>
<dbReference type="Pfam" id="PF08281">
    <property type="entry name" value="Sigma70_r4_2"/>
    <property type="match status" value="1"/>
</dbReference>
<reference evidence="6 7" key="1">
    <citation type="submission" date="2021-01" db="EMBL/GenBank/DDBJ databases">
        <title>C459-1 draft genome sequence.</title>
        <authorList>
            <person name="Zhang X.-F."/>
        </authorList>
    </citation>
    <scope>NUCLEOTIDE SEQUENCE [LARGE SCALE GENOMIC DNA]</scope>
    <source>
        <strain evidence="7">C459-1</strain>
    </source>
</reference>
<accession>A0ABS1R5M8</accession>
<dbReference type="SUPFAM" id="SSF88659">
    <property type="entry name" value="Sigma3 and sigma4 domains of RNA polymerase sigma factors"/>
    <property type="match status" value="1"/>
</dbReference>
<keyword evidence="2" id="KW-0805">Transcription regulation</keyword>
<evidence type="ECO:0000256" key="1">
    <source>
        <dbReference type="ARBA" id="ARBA00010641"/>
    </source>
</evidence>
<dbReference type="Pfam" id="PF04542">
    <property type="entry name" value="Sigma70_r2"/>
    <property type="match status" value="1"/>
</dbReference>
<keyword evidence="4" id="KW-0804">Transcription</keyword>
<evidence type="ECO:0000256" key="2">
    <source>
        <dbReference type="ARBA" id="ARBA00023015"/>
    </source>
</evidence>
<dbReference type="SUPFAM" id="SSF88946">
    <property type="entry name" value="Sigma2 domain of RNA polymerase sigma factors"/>
    <property type="match status" value="1"/>
</dbReference>
<dbReference type="InterPro" id="IPR007627">
    <property type="entry name" value="RNA_pol_sigma70_r2"/>
</dbReference>
<dbReference type="InterPro" id="IPR013324">
    <property type="entry name" value="RNA_pol_sigma_r3/r4-like"/>
</dbReference>
<protein>
    <submittedName>
        <fullName evidence="6">RNA polymerase sigma-70 factor</fullName>
    </submittedName>
</protein>
<dbReference type="PANTHER" id="PTHR43133:SF46">
    <property type="entry name" value="RNA POLYMERASE SIGMA-70 FACTOR ECF SUBFAMILY"/>
    <property type="match status" value="1"/>
</dbReference>
<dbReference type="RefSeq" id="WP_202103514.1">
    <property type="nucleotide sequence ID" value="NZ_JAERTY010000007.1"/>
</dbReference>
<comment type="similarity">
    <text evidence="1">Belongs to the sigma-70 factor family. ECF subfamily.</text>
</comment>
<proteinExistence type="inferred from homology"/>
<keyword evidence="3" id="KW-0731">Sigma factor</keyword>
<dbReference type="Proteomes" id="UP000625283">
    <property type="component" value="Unassembled WGS sequence"/>
</dbReference>
<dbReference type="EMBL" id="JAERTY010000007">
    <property type="protein sequence ID" value="MBL1409800.1"/>
    <property type="molecule type" value="Genomic_DNA"/>
</dbReference>
<organism evidence="6 7">
    <name type="scientific">Sphingobacterium faecale</name>
    <dbReference type="NCBI Taxonomy" id="2803775"/>
    <lineage>
        <taxon>Bacteria</taxon>
        <taxon>Pseudomonadati</taxon>
        <taxon>Bacteroidota</taxon>
        <taxon>Sphingobacteriia</taxon>
        <taxon>Sphingobacteriales</taxon>
        <taxon>Sphingobacteriaceae</taxon>
        <taxon>Sphingobacterium</taxon>
    </lineage>
</organism>
<dbReference type="SMART" id="SM00421">
    <property type="entry name" value="HTH_LUXR"/>
    <property type="match status" value="1"/>
</dbReference>
<dbReference type="InterPro" id="IPR036388">
    <property type="entry name" value="WH-like_DNA-bd_sf"/>
</dbReference>
<comment type="caution">
    <text evidence="6">The sequence shown here is derived from an EMBL/GenBank/DDBJ whole genome shotgun (WGS) entry which is preliminary data.</text>
</comment>
<dbReference type="Gene3D" id="1.10.1740.10">
    <property type="match status" value="1"/>
</dbReference>
<dbReference type="InterPro" id="IPR013325">
    <property type="entry name" value="RNA_pol_sigma_r2"/>
</dbReference>
<feature type="domain" description="HTH luxR-type" evidence="5">
    <location>
        <begin position="123"/>
        <end position="181"/>
    </location>
</feature>
<evidence type="ECO:0000313" key="7">
    <source>
        <dbReference type="Proteomes" id="UP000625283"/>
    </source>
</evidence>
<evidence type="ECO:0000256" key="4">
    <source>
        <dbReference type="ARBA" id="ARBA00023163"/>
    </source>
</evidence>
<dbReference type="InterPro" id="IPR013249">
    <property type="entry name" value="RNA_pol_sigma70_r4_t2"/>
</dbReference>
<keyword evidence="7" id="KW-1185">Reference proteome</keyword>
<dbReference type="CDD" id="cd06171">
    <property type="entry name" value="Sigma70_r4"/>
    <property type="match status" value="1"/>
</dbReference>
<dbReference type="InterPro" id="IPR014327">
    <property type="entry name" value="RNA_pol_sigma70_bacteroid"/>
</dbReference>
<sequence>MQIDFKNLGKDKKSWEYVYEHFYQKLCFFSNDILNDREKAADVVQSILIKIWQENMAFDSFQHLRNYLYKSVQNATINELNKDNSRSRILKGLGKDNPDIYRQEDHFYTIVRAEVYKQIGDAVNQLPEKTRQVFNLAFLEHKSNPEIADLLSISINTVKVHKNNAKKALQLSLRDLNPLLVLILWEAFQ</sequence>
<dbReference type="InterPro" id="IPR039425">
    <property type="entry name" value="RNA_pol_sigma-70-like"/>
</dbReference>